<evidence type="ECO:0000313" key="1">
    <source>
        <dbReference type="EMBL" id="KAJ9697348.1"/>
    </source>
</evidence>
<sequence>MQEDKNVDENLDKFNKLVIELENIREKINNEDQAIILLNSLPSIYNQLCDIIKYGM</sequence>
<reference evidence="1 2" key="1">
    <citation type="journal article" date="2023" name="BMC Biotechnol.">
        <title>Vitis rotundifolia cv Carlos genome sequencing.</title>
        <authorList>
            <person name="Huff M."/>
            <person name="Hulse-Kemp A."/>
            <person name="Scheffler B."/>
            <person name="Youngblood R."/>
            <person name="Simpson S."/>
            <person name="Babiker E."/>
            <person name="Staton M."/>
        </authorList>
    </citation>
    <scope>NUCLEOTIDE SEQUENCE [LARGE SCALE GENOMIC DNA]</scope>
    <source>
        <tissue evidence="1">Leaf</tissue>
    </source>
</reference>
<dbReference type="Pfam" id="PF14223">
    <property type="entry name" value="Retrotran_gag_2"/>
    <property type="match status" value="1"/>
</dbReference>
<gene>
    <name evidence="1" type="ORF">PVL29_009245</name>
</gene>
<protein>
    <recommendedName>
        <fullName evidence="3">Retrovirus-related Pol polyprotein from transposon TNT 1-94</fullName>
    </recommendedName>
</protein>
<dbReference type="AlphaFoldDB" id="A0AA38ZZT9"/>
<evidence type="ECO:0008006" key="3">
    <source>
        <dbReference type="Google" id="ProtNLM"/>
    </source>
</evidence>
<evidence type="ECO:0000313" key="2">
    <source>
        <dbReference type="Proteomes" id="UP001168098"/>
    </source>
</evidence>
<comment type="caution">
    <text evidence="1">The sequence shown here is derived from an EMBL/GenBank/DDBJ whole genome shotgun (WGS) entry which is preliminary data.</text>
</comment>
<keyword evidence="2" id="KW-1185">Reference proteome</keyword>
<organism evidence="1 2">
    <name type="scientific">Vitis rotundifolia</name>
    <name type="common">Muscadine grape</name>
    <dbReference type="NCBI Taxonomy" id="103349"/>
    <lineage>
        <taxon>Eukaryota</taxon>
        <taxon>Viridiplantae</taxon>
        <taxon>Streptophyta</taxon>
        <taxon>Embryophyta</taxon>
        <taxon>Tracheophyta</taxon>
        <taxon>Spermatophyta</taxon>
        <taxon>Magnoliopsida</taxon>
        <taxon>eudicotyledons</taxon>
        <taxon>Gunneridae</taxon>
        <taxon>Pentapetalae</taxon>
        <taxon>rosids</taxon>
        <taxon>Vitales</taxon>
        <taxon>Vitaceae</taxon>
        <taxon>Viteae</taxon>
        <taxon>Vitis</taxon>
    </lineage>
</organism>
<accession>A0AA38ZZT9</accession>
<name>A0AA38ZZT9_VITRO</name>
<proteinExistence type="predicted"/>
<dbReference type="EMBL" id="JARBHA010000007">
    <property type="protein sequence ID" value="KAJ9697348.1"/>
    <property type="molecule type" value="Genomic_DNA"/>
</dbReference>
<dbReference type="Proteomes" id="UP001168098">
    <property type="component" value="Unassembled WGS sequence"/>
</dbReference>